<dbReference type="Gramene" id="Mp8g11660.1">
    <property type="protein sequence ID" value="Mp8g11660.1.cds"/>
    <property type="gene ID" value="Mp8g11660"/>
</dbReference>
<sequence length="159" mass="17551">MTFPPPNTGQWTSGLCDCFEDCNSCCLGMFCPCVLFGRIANIVDQGAISCLGAGTVFCCLTNCTACGFLHTCTYRARMRQKFGLPEKPCVDCCSDYFCLRCSTCQLYRELLNRRIDPSHGYMGVRDVYDQLQPRTRAPTPQQVVGISAPAGQFMTTSGF</sequence>
<reference evidence="2" key="1">
    <citation type="journal article" date="2017" name="Cell">
        <title>Insights into land plant evolution garnered from the Marchantia polymorpha genome.</title>
        <authorList>
            <person name="Bowman J.L."/>
            <person name="Kohchi T."/>
            <person name="Yamato K.T."/>
            <person name="Jenkins J."/>
            <person name="Shu S."/>
            <person name="Ishizaki K."/>
            <person name="Yamaoka S."/>
            <person name="Nishihama R."/>
            <person name="Nakamura Y."/>
            <person name="Berger F."/>
            <person name="Adam C."/>
            <person name="Aki S.S."/>
            <person name="Althoff F."/>
            <person name="Araki T."/>
            <person name="Arteaga-Vazquez M.A."/>
            <person name="Balasubrmanian S."/>
            <person name="Barry K."/>
            <person name="Bauer D."/>
            <person name="Boehm C.R."/>
            <person name="Briginshaw L."/>
            <person name="Caballero-Perez J."/>
            <person name="Catarino B."/>
            <person name="Chen F."/>
            <person name="Chiyoda S."/>
            <person name="Chovatia M."/>
            <person name="Davies K.M."/>
            <person name="Delmans M."/>
            <person name="Demura T."/>
            <person name="Dierschke T."/>
            <person name="Dolan L."/>
            <person name="Dorantes-Acosta A.E."/>
            <person name="Eklund D.M."/>
            <person name="Florent S.N."/>
            <person name="Flores-Sandoval E."/>
            <person name="Fujiyama A."/>
            <person name="Fukuzawa H."/>
            <person name="Galik B."/>
            <person name="Grimanelli D."/>
            <person name="Grimwood J."/>
            <person name="Grossniklaus U."/>
            <person name="Hamada T."/>
            <person name="Haseloff J."/>
            <person name="Hetherington A.J."/>
            <person name="Higo A."/>
            <person name="Hirakawa Y."/>
            <person name="Hundley H.N."/>
            <person name="Ikeda Y."/>
            <person name="Inoue K."/>
            <person name="Inoue S.I."/>
            <person name="Ishida S."/>
            <person name="Jia Q."/>
            <person name="Kakita M."/>
            <person name="Kanazawa T."/>
            <person name="Kawai Y."/>
            <person name="Kawashima T."/>
            <person name="Kennedy M."/>
            <person name="Kinose K."/>
            <person name="Kinoshita T."/>
            <person name="Kohara Y."/>
            <person name="Koide E."/>
            <person name="Komatsu K."/>
            <person name="Kopischke S."/>
            <person name="Kubo M."/>
            <person name="Kyozuka J."/>
            <person name="Lagercrantz U."/>
            <person name="Lin S.S."/>
            <person name="Lindquist E."/>
            <person name="Lipzen A.M."/>
            <person name="Lu C.W."/>
            <person name="De Luna E."/>
            <person name="Martienssen R.A."/>
            <person name="Minamino N."/>
            <person name="Mizutani M."/>
            <person name="Mizutani M."/>
            <person name="Mochizuki N."/>
            <person name="Monte I."/>
            <person name="Mosher R."/>
            <person name="Nagasaki H."/>
            <person name="Nakagami H."/>
            <person name="Naramoto S."/>
            <person name="Nishitani K."/>
            <person name="Ohtani M."/>
            <person name="Okamoto T."/>
            <person name="Okumura M."/>
            <person name="Phillips J."/>
            <person name="Pollak B."/>
            <person name="Reinders A."/>
            <person name="Rovekamp M."/>
            <person name="Sano R."/>
            <person name="Sawa S."/>
            <person name="Schmid M.W."/>
            <person name="Shirakawa M."/>
            <person name="Solano R."/>
            <person name="Spunde A."/>
            <person name="Suetsugu N."/>
            <person name="Sugano S."/>
            <person name="Sugiyama A."/>
            <person name="Sun R."/>
            <person name="Suzuki Y."/>
            <person name="Takenaka M."/>
            <person name="Takezawa D."/>
            <person name="Tomogane H."/>
            <person name="Tsuzuki M."/>
            <person name="Ueda T."/>
            <person name="Umeda M."/>
            <person name="Ward J.M."/>
            <person name="Watanabe Y."/>
            <person name="Yazaki K."/>
            <person name="Yokoyama R."/>
            <person name="Yoshitake Y."/>
            <person name="Yotsui I."/>
            <person name="Zachgo S."/>
            <person name="Schmutz J."/>
        </authorList>
    </citation>
    <scope>NUCLEOTIDE SEQUENCE [LARGE SCALE GENOMIC DNA]</scope>
    <source>
        <strain evidence="2">Tak-1</strain>
    </source>
</reference>
<dbReference type="Pfam" id="PF04749">
    <property type="entry name" value="PLAC8"/>
    <property type="match status" value="1"/>
</dbReference>
<dbReference type="EMBL" id="KZ772680">
    <property type="protein sequence ID" value="PTQ47270.1"/>
    <property type="molecule type" value="Genomic_DNA"/>
</dbReference>
<name>A0A2R6XME1_MARPO</name>
<dbReference type="Proteomes" id="UP000244005">
    <property type="component" value="Unassembled WGS sequence"/>
</dbReference>
<dbReference type="PANTHER" id="PTHR15907">
    <property type="entry name" value="DUF614 FAMILY PROTEIN-RELATED"/>
    <property type="match status" value="1"/>
</dbReference>
<gene>
    <name evidence="1" type="ORF">MARPO_0008s0050</name>
</gene>
<dbReference type="AlphaFoldDB" id="A0A2R6XME1"/>
<evidence type="ECO:0000313" key="1">
    <source>
        <dbReference type="EMBL" id="PTQ47270.1"/>
    </source>
</evidence>
<proteinExistence type="predicted"/>
<evidence type="ECO:0000313" key="2">
    <source>
        <dbReference type="Proteomes" id="UP000244005"/>
    </source>
</evidence>
<accession>A0A2R6XME1</accession>
<dbReference type="NCBIfam" id="TIGR01571">
    <property type="entry name" value="A_thal_Cys_rich"/>
    <property type="match status" value="1"/>
</dbReference>
<protein>
    <submittedName>
        <fullName evidence="1">Uncharacterized protein</fullName>
    </submittedName>
</protein>
<dbReference type="OrthoDB" id="1045822at2759"/>
<organism evidence="1 2">
    <name type="scientific">Marchantia polymorpha</name>
    <name type="common">Common liverwort</name>
    <name type="synonym">Marchantia aquatica</name>
    <dbReference type="NCBI Taxonomy" id="3197"/>
    <lineage>
        <taxon>Eukaryota</taxon>
        <taxon>Viridiplantae</taxon>
        <taxon>Streptophyta</taxon>
        <taxon>Embryophyta</taxon>
        <taxon>Marchantiophyta</taxon>
        <taxon>Marchantiopsida</taxon>
        <taxon>Marchantiidae</taxon>
        <taxon>Marchantiales</taxon>
        <taxon>Marchantiaceae</taxon>
        <taxon>Marchantia</taxon>
    </lineage>
</organism>
<keyword evidence="2" id="KW-1185">Reference proteome</keyword>
<dbReference type="InterPro" id="IPR006461">
    <property type="entry name" value="PLAC_motif_containing"/>
</dbReference>
<dbReference type="OMA" id="DPTIGWA"/>